<keyword evidence="2" id="KW-0722">Serine protease inhibitor</keyword>
<dbReference type="PRINTS" id="PR00292">
    <property type="entry name" value="POTATOINHBTR"/>
</dbReference>
<evidence type="ECO:0000256" key="3">
    <source>
        <dbReference type="SAM" id="SignalP"/>
    </source>
</evidence>
<feature type="chain" id="PRO_5043439155" evidence="3">
    <location>
        <begin position="26"/>
        <end position="123"/>
    </location>
</feature>
<evidence type="ECO:0000256" key="2">
    <source>
        <dbReference type="ARBA" id="ARBA00022900"/>
    </source>
</evidence>
<evidence type="ECO:0000313" key="7">
    <source>
        <dbReference type="Proteomes" id="UP000642014"/>
    </source>
</evidence>
<keyword evidence="1" id="KW-0646">Protease inhibitor</keyword>
<reference evidence="4" key="3">
    <citation type="submission" date="2023-08" db="EMBL/GenBank/DDBJ databases">
        <authorList>
            <person name="Sun Q."/>
            <person name="Ohkuma M."/>
        </authorList>
    </citation>
    <scope>NUCLEOTIDE SEQUENCE</scope>
    <source>
        <strain evidence="4">JCM 4205</strain>
    </source>
</reference>
<dbReference type="InterPro" id="IPR000864">
    <property type="entry name" value="Prot_inh_pot1"/>
</dbReference>
<dbReference type="GO" id="GO:0004867">
    <property type="term" value="F:serine-type endopeptidase inhibitor activity"/>
    <property type="evidence" value="ECO:0007669"/>
    <property type="project" value="UniProtKB-KW"/>
</dbReference>
<dbReference type="GeneID" id="95452645"/>
<reference evidence="4 7" key="1">
    <citation type="journal article" date="2014" name="Int. J. Syst. Evol. Microbiol.">
        <title>Complete genome sequence of Corynebacterium casei LMG S-19264T (=DSM 44701T), isolated from a smear-ripened cheese.</title>
        <authorList>
            <consortium name="US DOE Joint Genome Institute (JGI-PGF)"/>
            <person name="Walter F."/>
            <person name="Albersmeier A."/>
            <person name="Kalinowski J."/>
            <person name="Ruckert C."/>
        </authorList>
    </citation>
    <scope>NUCLEOTIDE SEQUENCE [LARGE SCALE GENOMIC DNA]</scope>
    <source>
        <strain evidence="4 7">JCM 4205</strain>
    </source>
</reference>
<dbReference type="SUPFAM" id="SSF54654">
    <property type="entry name" value="CI-2 family of serine protease inhibitors"/>
    <property type="match status" value="1"/>
</dbReference>
<organism evidence="4 7">
    <name type="scientific">Streptomyces cinereoruber</name>
    <dbReference type="NCBI Taxonomy" id="67260"/>
    <lineage>
        <taxon>Bacteria</taxon>
        <taxon>Bacillati</taxon>
        <taxon>Actinomycetota</taxon>
        <taxon>Actinomycetes</taxon>
        <taxon>Kitasatosporales</taxon>
        <taxon>Streptomycetaceae</taxon>
        <taxon>Streptomyces</taxon>
    </lineage>
</organism>
<dbReference type="PANTHER" id="PTHR33091">
    <property type="entry name" value="PROTEIN, PUTATIVE, EXPRESSED-RELATED"/>
    <property type="match status" value="1"/>
</dbReference>
<evidence type="ECO:0000313" key="5">
    <source>
        <dbReference type="EMBL" id="QEV31185.1"/>
    </source>
</evidence>
<dbReference type="AlphaFoldDB" id="A0AAV4KFC7"/>
<keyword evidence="3" id="KW-0732">Signal</keyword>
<accession>A0AAV4KFC7</accession>
<evidence type="ECO:0000313" key="6">
    <source>
        <dbReference type="Proteomes" id="UP000326029"/>
    </source>
</evidence>
<proteinExistence type="predicted"/>
<protein>
    <submittedName>
        <fullName evidence="4">Uncharacterized protein</fullName>
    </submittedName>
</protein>
<dbReference type="Proteomes" id="UP000326029">
    <property type="component" value="Chromosome"/>
</dbReference>
<feature type="signal peptide" evidence="3">
    <location>
        <begin position="1"/>
        <end position="25"/>
    </location>
</feature>
<dbReference type="EMBL" id="BMSJ01000003">
    <property type="protein sequence ID" value="GGR18572.1"/>
    <property type="molecule type" value="Genomic_DNA"/>
</dbReference>
<dbReference type="PANTHER" id="PTHR33091:SF53">
    <property type="entry name" value="OS08G0441300 PROTEIN"/>
    <property type="match status" value="1"/>
</dbReference>
<evidence type="ECO:0000256" key="1">
    <source>
        <dbReference type="ARBA" id="ARBA00022690"/>
    </source>
</evidence>
<dbReference type="GO" id="GO:0009611">
    <property type="term" value="P:response to wounding"/>
    <property type="evidence" value="ECO:0007669"/>
    <property type="project" value="InterPro"/>
</dbReference>
<dbReference type="Gene3D" id="3.30.10.10">
    <property type="entry name" value="Trypsin Inhibitor V, subunit A"/>
    <property type="match status" value="1"/>
</dbReference>
<reference evidence="5 6" key="2">
    <citation type="submission" date="2017-09" db="EMBL/GenBank/DDBJ databases">
        <authorList>
            <person name="Lee N."/>
            <person name="Cho B.-K."/>
        </authorList>
    </citation>
    <scope>NUCLEOTIDE SEQUENCE [LARGE SCALE GENOMIC DNA]</scope>
    <source>
        <strain evidence="5 6">ATCC 19740</strain>
    </source>
</reference>
<dbReference type="RefSeq" id="WP_062757182.1">
    <property type="nucleotide sequence ID" value="NZ_BMSJ01000003.1"/>
</dbReference>
<name>A0AAV4KFC7_9ACTN</name>
<dbReference type="EMBL" id="CP023693">
    <property type="protein sequence ID" value="QEV31185.1"/>
    <property type="molecule type" value="Genomic_DNA"/>
</dbReference>
<dbReference type="InterPro" id="IPR036354">
    <property type="entry name" value="Prot_inh_pot1_sf"/>
</dbReference>
<evidence type="ECO:0000313" key="4">
    <source>
        <dbReference type="EMBL" id="GGR18572.1"/>
    </source>
</evidence>
<keyword evidence="6" id="KW-1185">Reference proteome</keyword>
<sequence length="123" mass="12554">MKKTLLAALAAASATALIAPAVATAAPEPADVAATTATAVPAALAAAALPGAPAADHAGTRTQWPETLGLPKAWAEKVILRDRPDLEIEHIPEGALVTMDYREDRVRIVHNALGLVSQVPAIG</sequence>
<dbReference type="Pfam" id="PF00280">
    <property type="entry name" value="potato_inhibit"/>
    <property type="match status" value="1"/>
</dbReference>
<dbReference type="Proteomes" id="UP000642014">
    <property type="component" value="Unassembled WGS sequence"/>
</dbReference>
<gene>
    <name evidence="5" type="ORF">CP977_02535</name>
    <name evidence="4" type="ORF">GCM10010497_20760</name>
</gene>